<dbReference type="InterPro" id="IPR008462">
    <property type="entry name" value="CsbD"/>
</dbReference>
<name>A0ABS9TAP6_9PSEU</name>
<evidence type="ECO:0000313" key="4">
    <source>
        <dbReference type="EMBL" id="MCH6165503.1"/>
    </source>
</evidence>
<dbReference type="Proteomes" id="UP001299970">
    <property type="component" value="Unassembled WGS sequence"/>
</dbReference>
<comment type="similarity">
    <text evidence="1">Belongs to the UPF0337 (CsbD) family.</text>
</comment>
<gene>
    <name evidence="4" type="ORF">MMF94_07400</name>
</gene>
<evidence type="ECO:0000259" key="3">
    <source>
        <dbReference type="Pfam" id="PF05532"/>
    </source>
</evidence>
<keyword evidence="5" id="KW-1185">Reference proteome</keyword>
<sequence>MGTDDKIDNKAEQLKGKAKEKIGHATGDEELEAEGHADQAKGNLKQAGEKIKDVFRS</sequence>
<protein>
    <submittedName>
        <fullName evidence="4">CsbD family protein</fullName>
    </submittedName>
</protein>
<evidence type="ECO:0000256" key="2">
    <source>
        <dbReference type="SAM" id="MobiDB-lite"/>
    </source>
</evidence>
<comment type="caution">
    <text evidence="4">The sequence shown here is derived from an EMBL/GenBank/DDBJ whole genome shotgun (WGS) entry which is preliminary data.</text>
</comment>
<dbReference type="Pfam" id="PF05532">
    <property type="entry name" value="CsbD"/>
    <property type="match status" value="1"/>
</dbReference>
<dbReference type="Gene3D" id="1.10.1470.10">
    <property type="entry name" value="YjbJ"/>
    <property type="match status" value="1"/>
</dbReference>
<reference evidence="4 5" key="1">
    <citation type="submission" date="2022-03" db="EMBL/GenBank/DDBJ databases">
        <title>Pseudonocardia alaer sp. nov., a novel actinomycete isolated from reed forest soil.</title>
        <authorList>
            <person name="Wang L."/>
        </authorList>
    </citation>
    <scope>NUCLEOTIDE SEQUENCE [LARGE SCALE GENOMIC DNA]</scope>
    <source>
        <strain evidence="4 5">Y-16303</strain>
    </source>
</reference>
<evidence type="ECO:0000256" key="1">
    <source>
        <dbReference type="ARBA" id="ARBA00009129"/>
    </source>
</evidence>
<dbReference type="SUPFAM" id="SSF69047">
    <property type="entry name" value="Hypothetical protein YjbJ"/>
    <property type="match status" value="1"/>
</dbReference>
<feature type="region of interest" description="Disordered" evidence="2">
    <location>
        <begin position="1"/>
        <end position="57"/>
    </location>
</feature>
<dbReference type="RefSeq" id="WP_241035539.1">
    <property type="nucleotide sequence ID" value="NZ_BAAAJF010000024.1"/>
</dbReference>
<evidence type="ECO:0000313" key="5">
    <source>
        <dbReference type="Proteomes" id="UP001299970"/>
    </source>
</evidence>
<organism evidence="4 5">
    <name type="scientific">Pseudonocardia alaniniphila</name>
    <dbReference type="NCBI Taxonomy" id="75291"/>
    <lineage>
        <taxon>Bacteria</taxon>
        <taxon>Bacillati</taxon>
        <taxon>Actinomycetota</taxon>
        <taxon>Actinomycetes</taxon>
        <taxon>Pseudonocardiales</taxon>
        <taxon>Pseudonocardiaceae</taxon>
        <taxon>Pseudonocardia</taxon>
    </lineage>
</organism>
<feature type="domain" description="CsbD-like" evidence="3">
    <location>
        <begin position="5"/>
        <end position="56"/>
    </location>
</feature>
<feature type="compositionally biased region" description="Basic and acidic residues" evidence="2">
    <location>
        <begin position="1"/>
        <end position="39"/>
    </location>
</feature>
<dbReference type="InterPro" id="IPR036629">
    <property type="entry name" value="YjbJ_sf"/>
</dbReference>
<proteinExistence type="inferred from homology"/>
<accession>A0ABS9TAP6</accession>
<dbReference type="EMBL" id="JAKXMK010000006">
    <property type="protein sequence ID" value="MCH6165503.1"/>
    <property type="molecule type" value="Genomic_DNA"/>
</dbReference>
<feature type="compositionally biased region" description="Basic and acidic residues" evidence="2">
    <location>
        <begin position="47"/>
        <end position="57"/>
    </location>
</feature>